<dbReference type="AlphaFoldDB" id="A0AAN6AJH3"/>
<sequence>MLVSVHLHGPMGKEFGKEWNLAIKTPREALALIDANTGRLFHWMRANLQKYKNYRVFCIFKNGKKEFLTKDTLLSANNIQSVHFAPVVTGSGKWGKIIAGVVLMVASYWLGPMAFQAGLALVMSGVSELLAPKVKTGSTRTSHYFQGATNTVQQGDPVPLIYGRIKTGASPISVRMTVNELSAFTTTQTNQVKGFLHGSSNQPTNY</sequence>
<gene>
    <name evidence="1" type="ORF">APD33_13805</name>
</gene>
<protein>
    <submittedName>
        <fullName evidence="1">Phage tail protein</fullName>
    </submittedName>
</protein>
<evidence type="ECO:0000313" key="1">
    <source>
        <dbReference type="EMBL" id="KQE03684.1"/>
    </source>
</evidence>
<dbReference type="EMBL" id="LLGC01000179">
    <property type="protein sequence ID" value="KQE03684.1"/>
    <property type="molecule type" value="Genomic_DNA"/>
</dbReference>
<reference evidence="1 2" key="1">
    <citation type="submission" date="2015-10" db="EMBL/GenBank/DDBJ databases">
        <title>The utility of whole genome sequencing in characterizing Acinetobacter epidemiology and analyzing hospital outbreaks.</title>
        <authorList>
            <person name="Ozer E.A."/>
            <person name="Fitzpatrick M.A."/>
            <person name="Hauser A.R."/>
        </authorList>
    </citation>
    <scope>NUCLEOTIDE SEQUENCE [LARGE SCALE GENOMIC DNA]</scope>
    <source>
        <strain evidence="1 2">ABBL072</strain>
    </source>
</reference>
<name>A0AAN6AJH3_ACIBA</name>
<evidence type="ECO:0000313" key="2">
    <source>
        <dbReference type="Proteomes" id="UP000051449"/>
    </source>
</evidence>
<organism evidence="1 2">
    <name type="scientific">Acinetobacter baumannii</name>
    <dbReference type="NCBI Taxonomy" id="470"/>
    <lineage>
        <taxon>Bacteria</taxon>
        <taxon>Pseudomonadati</taxon>
        <taxon>Pseudomonadota</taxon>
        <taxon>Gammaproteobacteria</taxon>
        <taxon>Moraxellales</taxon>
        <taxon>Moraxellaceae</taxon>
        <taxon>Acinetobacter</taxon>
        <taxon>Acinetobacter calcoaceticus/baumannii complex</taxon>
    </lineage>
</organism>
<dbReference type="Proteomes" id="UP000051449">
    <property type="component" value="Unassembled WGS sequence"/>
</dbReference>
<dbReference type="RefSeq" id="WP_000961493.1">
    <property type="nucleotide sequence ID" value="NZ_CACSGJ010000056.1"/>
</dbReference>
<comment type="caution">
    <text evidence="1">The sequence shown here is derived from an EMBL/GenBank/DDBJ whole genome shotgun (WGS) entry which is preliminary data.</text>
</comment>
<accession>A0AAN6AJH3</accession>
<proteinExistence type="predicted"/>